<evidence type="ECO:0000313" key="3">
    <source>
        <dbReference type="Proteomes" id="UP000197528"/>
    </source>
</evidence>
<evidence type="ECO:0000313" key="2">
    <source>
        <dbReference type="EMBL" id="OWS70102.1"/>
    </source>
</evidence>
<dbReference type="Gene3D" id="2.60.120.620">
    <property type="entry name" value="q2cbj1_9rhob like domain"/>
    <property type="match status" value="1"/>
</dbReference>
<sequence>MKAPENIHVIEDVVSKEVQDELEKKLLSNQFPLYLNTKSVYVDDQTGFWDKNTKESVRLNHCFVTEGKLASNEWGLIESLALAIVNKIGIPPKMSSCKLNVNFPVVEFSEKNYYPPHFDTTDKGIVAIYYVNDSDGDTLFMTNEKVDEQYPVIYSFTPKKGTLVYFPESQLHANKPPRATPARCVINFNFLQGF</sequence>
<dbReference type="OrthoDB" id="269774at2"/>
<dbReference type="AlphaFoldDB" id="A0A254Q3N7"/>
<dbReference type="Pfam" id="PF13640">
    <property type="entry name" value="2OG-FeII_Oxy_3"/>
    <property type="match status" value="1"/>
</dbReference>
<organism evidence="2 3">
    <name type="scientific">Polynucleobacter campilacus</name>
    <dbReference type="NCBI Taxonomy" id="1743163"/>
    <lineage>
        <taxon>Bacteria</taxon>
        <taxon>Pseudomonadati</taxon>
        <taxon>Pseudomonadota</taxon>
        <taxon>Betaproteobacteria</taxon>
        <taxon>Burkholderiales</taxon>
        <taxon>Burkholderiaceae</taxon>
        <taxon>Polynucleobacter</taxon>
    </lineage>
</organism>
<dbReference type="EMBL" id="NGUP01000003">
    <property type="protein sequence ID" value="OWS70102.1"/>
    <property type="molecule type" value="Genomic_DNA"/>
</dbReference>
<protein>
    <recommendedName>
        <fullName evidence="1">Prolyl 4-hydroxylase alpha subunit Fe(2+) 2OG dioxygenase domain-containing protein</fullName>
    </recommendedName>
</protein>
<accession>A0A254Q3N7</accession>
<reference evidence="2 3" key="1">
    <citation type="submission" date="2017-05" db="EMBL/GenBank/DDBJ databases">
        <title>Genome of Polynucleobacter sp. MWH-Feld-100.</title>
        <authorList>
            <person name="Hahn M.W."/>
        </authorList>
    </citation>
    <scope>NUCLEOTIDE SEQUENCE [LARGE SCALE GENOMIC DNA]</scope>
    <source>
        <strain evidence="2 3">MWH-Feld-100</strain>
    </source>
</reference>
<gene>
    <name evidence="2" type="ORF">CBI31_07205</name>
</gene>
<name>A0A254Q3N7_9BURK</name>
<dbReference type="RefSeq" id="WP_088525688.1">
    <property type="nucleotide sequence ID" value="NZ_NGUP01000003.1"/>
</dbReference>
<proteinExistence type="predicted"/>
<dbReference type="InterPro" id="IPR044862">
    <property type="entry name" value="Pro_4_hyd_alph_FE2OG_OXY"/>
</dbReference>
<dbReference type="Proteomes" id="UP000197528">
    <property type="component" value="Unassembled WGS sequence"/>
</dbReference>
<comment type="caution">
    <text evidence="2">The sequence shown here is derived from an EMBL/GenBank/DDBJ whole genome shotgun (WGS) entry which is preliminary data.</text>
</comment>
<evidence type="ECO:0000259" key="1">
    <source>
        <dbReference type="Pfam" id="PF13640"/>
    </source>
</evidence>
<dbReference type="SUPFAM" id="SSF51197">
    <property type="entry name" value="Clavaminate synthase-like"/>
    <property type="match status" value="1"/>
</dbReference>
<keyword evidence="3" id="KW-1185">Reference proteome</keyword>
<feature type="domain" description="Prolyl 4-hydroxylase alpha subunit Fe(2+) 2OG dioxygenase" evidence="1">
    <location>
        <begin position="110"/>
        <end position="190"/>
    </location>
</feature>